<dbReference type="KEGG" id="llu:AKJ09_04610"/>
<accession>A0A0K1PX40</accession>
<dbReference type="PANTHER" id="PTHR33823">
    <property type="entry name" value="RNA POLYMERASE-BINDING TRANSCRIPTION FACTOR DKSA-RELATED"/>
    <property type="match status" value="1"/>
</dbReference>
<dbReference type="SUPFAM" id="SSF109635">
    <property type="entry name" value="DnaK suppressor protein DksA, alpha-hairpin domain"/>
    <property type="match status" value="1"/>
</dbReference>
<gene>
    <name evidence="2" type="ORF">AKJ09_04610</name>
</gene>
<dbReference type="PROSITE" id="PS51128">
    <property type="entry name" value="ZF_DKSA_2"/>
    <property type="match status" value="1"/>
</dbReference>
<keyword evidence="3" id="KW-1185">Reference proteome</keyword>
<dbReference type="Proteomes" id="UP000064967">
    <property type="component" value="Chromosome"/>
</dbReference>
<dbReference type="EMBL" id="CP012333">
    <property type="protein sequence ID" value="AKU97946.1"/>
    <property type="molecule type" value="Genomic_DNA"/>
</dbReference>
<dbReference type="STRING" id="1391654.AKJ09_04610"/>
<sequence length="118" mass="13160">MKLSTKDRESFRAVLESKRAELLRAHGQNIAAATELEEESLPDAMDVATRATGEGELLGLARQERELLAEIEMALSKLDAGTYGVSELSGRPIPIARLRAIPWARLTTEEEERRERQS</sequence>
<organism evidence="2 3">
    <name type="scientific">Labilithrix luteola</name>
    <dbReference type="NCBI Taxonomy" id="1391654"/>
    <lineage>
        <taxon>Bacteria</taxon>
        <taxon>Pseudomonadati</taxon>
        <taxon>Myxococcota</taxon>
        <taxon>Polyangia</taxon>
        <taxon>Polyangiales</taxon>
        <taxon>Labilitrichaceae</taxon>
        <taxon>Labilithrix</taxon>
    </lineage>
</organism>
<evidence type="ECO:0000313" key="2">
    <source>
        <dbReference type="EMBL" id="AKU97946.1"/>
    </source>
</evidence>
<dbReference type="Gene3D" id="1.20.120.910">
    <property type="entry name" value="DksA, coiled-coil domain"/>
    <property type="match status" value="1"/>
</dbReference>
<proteinExistence type="predicted"/>
<reference evidence="2 3" key="1">
    <citation type="submission" date="2015-08" db="EMBL/GenBank/DDBJ databases">
        <authorList>
            <person name="Babu N.S."/>
            <person name="Beckwith C.J."/>
            <person name="Beseler K.G."/>
            <person name="Brison A."/>
            <person name="Carone J.V."/>
            <person name="Caskin T.P."/>
            <person name="Diamond M."/>
            <person name="Durham M.E."/>
            <person name="Foxe J.M."/>
            <person name="Go M."/>
            <person name="Henderson B.A."/>
            <person name="Jones I.B."/>
            <person name="McGettigan J.A."/>
            <person name="Micheletti S.J."/>
            <person name="Nasrallah M.E."/>
            <person name="Ortiz D."/>
            <person name="Piller C.R."/>
            <person name="Privatt S.R."/>
            <person name="Schneider S.L."/>
            <person name="Sharp S."/>
            <person name="Smith T.C."/>
            <person name="Stanton J.D."/>
            <person name="Ullery H.E."/>
            <person name="Wilson R.J."/>
            <person name="Serrano M.G."/>
            <person name="Buck G."/>
            <person name="Lee V."/>
            <person name="Wang Y."/>
            <person name="Carvalho R."/>
            <person name="Voegtly L."/>
            <person name="Shi R."/>
            <person name="Duckworth R."/>
            <person name="Johnson A."/>
            <person name="Loviza R."/>
            <person name="Walstead R."/>
            <person name="Shah Z."/>
            <person name="Kiflezghi M."/>
            <person name="Wade K."/>
            <person name="Ball S.L."/>
            <person name="Bradley K.W."/>
            <person name="Asai D.J."/>
            <person name="Bowman C.A."/>
            <person name="Russell D.A."/>
            <person name="Pope W.H."/>
            <person name="Jacobs-Sera D."/>
            <person name="Hendrix R.W."/>
            <person name="Hatfull G.F."/>
        </authorList>
    </citation>
    <scope>NUCLEOTIDE SEQUENCE [LARGE SCALE GENOMIC DNA]</scope>
    <source>
        <strain evidence="2 3">DSM 27648</strain>
    </source>
</reference>
<feature type="zinc finger region" description="dksA C4-type" evidence="1">
    <location>
        <begin position="86"/>
        <end position="110"/>
    </location>
</feature>
<dbReference type="AlphaFoldDB" id="A0A0K1PX40"/>
<protein>
    <submittedName>
        <fullName evidence="2">C4-type zinc finger protein, DksA/TraR family</fullName>
    </submittedName>
</protein>
<evidence type="ECO:0000313" key="3">
    <source>
        <dbReference type="Proteomes" id="UP000064967"/>
    </source>
</evidence>
<name>A0A0K1PX40_9BACT</name>
<evidence type="ECO:0000256" key="1">
    <source>
        <dbReference type="PROSITE-ProRule" id="PRU00510"/>
    </source>
</evidence>
<dbReference type="InterPro" id="IPR037187">
    <property type="entry name" value="DnaK_N"/>
</dbReference>